<comment type="subcellular location">
    <subcellularLocation>
        <location evidence="1">Nucleus</location>
    </subcellularLocation>
</comment>
<evidence type="ECO:0000256" key="1">
    <source>
        <dbReference type="ARBA" id="ARBA00004123"/>
    </source>
</evidence>
<dbReference type="GO" id="GO:0006355">
    <property type="term" value="P:regulation of DNA-templated transcription"/>
    <property type="evidence" value="ECO:0007669"/>
    <property type="project" value="InterPro"/>
</dbReference>
<keyword evidence="3" id="KW-0805">Transcription regulation</keyword>
<gene>
    <name evidence="8" type="ORF">F3Y22_tig00116968pilonHSYRG00068</name>
</gene>
<keyword evidence="2" id="KW-0156">Chromatin regulator</keyword>
<dbReference type="PROSITE" id="PS51640">
    <property type="entry name" value="MRG"/>
    <property type="match status" value="1"/>
</dbReference>
<feature type="domain" description="MRG" evidence="7">
    <location>
        <begin position="174"/>
        <end position="330"/>
    </location>
</feature>
<evidence type="ECO:0000256" key="5">
    <source>
        <dbReference type="ARBA" id="ARBA00023242"/>
    </source>
</evidence>
<dbReference type="GO" id="GO:0000123">
    <property type="term" value="C:histone acetyltransferase complex"/>
    <property type="evidence" value="ECO:0007669"/>
    <property type="project" value="TreeGrafter"/>
</dbReference>
<evidence type="ECO:0000313" key="9">
    <source>
        <dbReference type="Proteomes" id="UP000436088"/>
    </source>
</evidence>
<dbReference type="SUPFAM" id="SSF54160">
    <property type="entry name" value="Chromo domain-like"/>
    <property type="match status" value="1"/>
</dbReference>
<dbReference type="GO" id="GO:0005634">
    <property type="term" value="C:nucleus"/>
    <property type="evidence" value="ECO:0007669"/>
    <property type="project" value="UniProtKB-SubCell"/>
</dbReference>
<accession>A0A6A2WTI1</accession>
<reference evidence="8" key="1">
    <citation type="submission" date="2019-09" db="EMBL/GenBank/DDBJ databases">
        <title>Draft genome information of white flower Hibiscus syriacus.</title>
        <authorList>
            <person name="Kim Y.-M."/>
        </authorList>
    </citation>
    <scope>NUCLEOTIDE SEQUENCE [LARGE SCALE GENOMIC DNA]</scope>
    <source>
        <strain evidence="8">YM2019G1</strain>
    </source>
</reference>
<dbReference type="GO" id="GO:0048586">
    <property type="term" value="P:regulation of long-day photoperiodism, flowering"/>
    <property type="evidence" value="ECO:0007669"/>
    <property type="project" value="UniProtKB-ARBA"/>
</dbReference>
<feature type="compositionally biased region" description="Basic and acidic residues" evidence="6">
    <location>
        <begin position="159"/>
        <end position="168"/>
    </location>
</feature>
<dbReference type="Pfam" id="PF05712">
    <property type="entry name" value="MRG"/>
    <property type="match status" value="1"/>
</dbReference>
<evidence type="ECO:0000259" key="7">
    <source>
        <dbReference type="Pfam" id="PF05712"/>
    </source>
</evidence>
<comment type="caution">
    <text evidence="8">The sequence shown here is derived from an EMBL/GenBank/DDBJ whole genome shotgun (WGS) entry which is preliminary data.</text>
</comment>
<proteinExistence type="predicted"/>
<dbReference type="GO" id="GO:1990841">
    <property type="term" value="F:promoter-specific chromatin binding"/>
    <property type="evidence" value="ECO:0007669"/>
    <property type="project" value="UniProtKB-ARBA"/>
</dbReference>
<evidence type="ECO:0000313" key="8">
    <source>
        <dbReference type="EMBL" id="KAE8658845.1"/>
    </source>
</evidence>
<dbReference type="InterPro" id="IPR026541">
    <property type="entry name" value="MRG_dom"/>
</dbReference>
<keyword evidence="9" id="KW-1185">Reference proteome</keyword>
<dbReference type="InterPro" id="IPR038217">
    <property type="entry name" value="MRG_C_sf"/>
</dbReference>
<evidence type="ECO:0000256" key="4">
    <source>
        <dbReference type="ARBA" id="ARBA00023163"/>
    </source>
</evidence>
<organism evidence="8 9">
    <name type="scientific">Hibiscus syriacus</name>
    <name type="common">Rose of Sharon</name>
    <dbReference type="NCBI Taxonomy" id="106335"/>
    <lineage>
        <taxon>Eukaryota</taxon>
        <taxon>Viridiplantae</taxon>
        <taxon>Streptophyta</taxon>
        <taxon>Embryophyta</taxon>
        <taxon>Tracheophyta</taxon>
        <taxon>Spermatophyta</taxon>
        <taxon>Magnoliopsida</taxon>
        <taxon>eudicotyledons</taxon>
        <taxon>Gunneridae</taxon>
        <taxon>Pentapetalae</taxon>
        <taxon>rosids</taxon>
        <taxon>malvids</taxon>
        <taxon>Malvales</taxon>
        <taxon>Malvaceae</taxon>
        <taxon>Malvoideae</taxon>
        <taxon>Hibiscus</taxon>
    </lineage>
</organism>
<evidence type="ECO:0000256" key="3">
    <source>
        <dbReference type="ARBA" id="ARBA00023015"/>
    </source>
</evidence>
<dbReference type="FunFam" id="1.10.274.30:FF:000005">
    <property type="entry name" value="Chromatin modification-related protein EAF3"/>
    <property type="match status" value="1"/>
</dbReference>
<dbReference type="InterPro" id="IPR016197">
    <property type="entry name" value="Chromo-like_dom_sf"/>
</dbReference>
<evidence type="ECO:0000256" key="6">
    <source>
        <dbReference type="SAM" id="MobiDB-lite"/>
    </source>
</evidence>
<evidence type="ECO:0000256" key="2">
    <source>
        <dbReference type="ARBA" id="ARBA00022853"/>
    </source>
</evidence>
<dbReference type="AlphaFoldDB" id="A0A6A2WTI1"/>
<dbReference type="Gene3D" id="1.10.274.30">
    <property type="entry name" value="MRG domain"/>
    <property type="match status" value="1"/>
</dbReference>
<dbReference type="PANTHER" id="PTHR10880">
    <property type="entry name" value="MORTALITY FACTOR 4-LIKE PROTEIN"/>
    <property type="match status" value="1"/>
</dbReference>
<dbReference type="GO" id="GO:0006325">
    <property type="term" value="P:chromatin organization"/>
    <property type="evidence" value="ECO:0007669"/>
    <property type="project" value="UniProtKB-KW"/>
</dbReference>
<dbReference type="Proteomes" id="UP000436088">
    <property type="component" value="Unassembled WGS sequence"/>
</dbReference>
<name>A0A6A2WTI1_HIBSY</name>
<dbReference type="PIRSF" id="PIRSF038133">
    <property type="entry name" value="HAT_Nua4_EAF3/MRG15"/>
    <property type="match status" value="1"/>
</dbReference>
<sequence length="345" mass="40230">MGSSNTSLTDDDSVTEFDNTATKTDSDSHSDSATETDEEFRNRYHTCLFREDEKVLAYHCRFIYLAKVLKCEKRSNGWHYFVHYLVRKNWILDAMFGFHSWDEWVGVDRLMKFTEENLHKQVALNKKLKEEQKGEFQTSKRGTARVSLRNPKGSRGKRQKNDAICKDKQAVPSDSSEKLVNIQIPLTLKKQLVNDCEFITHLGKLIVLPCTPSVEDILKMYLDYRYTKDNMVSDSVGEIFKGIRSYFNKALPVILLYKSERKQYRNTITEDICPSIVYGAEHLLRLFVKLPELLIHADIEQETLLELQQKLVDFLKFLQMNQNTLFLSRYRGAEDVETSTDKHDN</sequence>
<dbReference type="InterPro" id="IPR008676">
    <property type="entry name" value="MRG"/>
</dbReference>
<protein>
    <submittedName>
        <fullName evidence="8">F-box family protein</fullName>
    </submittedName>
</protein>
<feature type="region of interest" description="Disordered" evidence="6">
    <location>
        <begin position="132"/>
        <end position="168"/>
    </location>
</feature>
<keyword evidence="4" id="KW-0804">Transcription</keyword>
<dbReference type="Gene3D" id="2.30.30.140">
    <property type="match status" value="1"/>
</dbReference>
<dbReference type="EMBL" id="VEPZ02001741">
    <property type="protein sequence ID" value="KAE8658845.1"/>
    <property type="molecule type" value="Genomic_DNA"/>
</dbReference>
<feature type="region of interest" description="Disordered" evidence="6">
    <location>
        <begin position="1"/>
        <end position="35"/>
    </location>
</feature>
<dbReference type="PANTHER" id="PTHR10880:SF44">
    <property type="entry name" value="PROTEIN MRG2"/>
    <property type="match status" value="1"/>
</dbReference>
<keyword evidence="5" id="KW-0539">Nucleus</keyword>